<dbReference type="InterPro" id="IPR002110">
    <property type="entry name" value="Ankyrin_rpt"/>
</dbReference>
<dbReference type="InterPro" id="IPR036770">
    <property type="entry name" value="Ankyrin_rpt-contain_sf"/>
</dbReference>
<evidence type="ECO:0000313" key="4">
    <source>
        <dbReference type="EMBL" id="CAH0046419.1"/>
    </source>
</evidence>
<dbReference type="AlphaFoldDB" id="A0A9P0ECT0"/>
<feature type="repeat" description="ANK" evidence="3">
    <location>
        <begin position="258"/>
        <end position="290"/>
    </location>
</feature>
<organism evidence="4 5">
    <name type="scientific">Clonostachys solani</name>
    <dbReference type="NCBI Taxonomy" id="160281"/>
    <lineage>
        <taxon>Eukaryota</taxon>
        <taxon>Fungi</taxon>
        <taxon>Dikarya</taxon>
        <taxon>Ascomycota</taxon>
        <taxon>Pezizomycotina</taxon>
        <taxon>Sordariomycetes</taxon>
        <taxon>Hypocreomycetidae</taxon>
        <taxon>Hypocreales</taxon>
        <taxon>Bionectriaceae</taxon>
        <taxon>Clonostachys</taxon>
    </lineage>
</organism>
<reference evidence="4 5" key="2">
    <citation type="submission" date="2021-10" db="EMBL/GenBank/DDBJ databases">
        <authorList>
            <person name="Piombo E."/>
        </authorList>
    </citation>
    <scope>NUCLEOTIDE SEQUENCE [LARGE SCALE GENOMIC DNA]</scope>
</reference>
<dbReference type="PROSITE" id="PS50297">
    <property type="entry name" value="ANK_REP_REGION"/>
    <property type="match status" value="2"/>
</dbReference>
<dbReference type="Pfam" id="PF12796">
    <property type="entry name" value="Ank_2"/>
    <property type="match status" value="2"/>
</dbReference>
<evidence type="ECO:0000256" key="2">
    <source>
        <dbReference type="ARBA" id="ARBA00023043"/>
    </source>
</evidence>
<reference evidence="5" key="1">
    <citation type="submission" date="2019-06" db="EMBL/GenBank/DDBJ databases">
        <authorList>
            <person name="Broberg M."/>
        </authorList>
    </citation>
    <scope>NUCLEOTIDE SEQUENCE [LARGE SCALE GENOMIC DNA]</scope>
</reference>
<keyword evidence="5" id="KW-1185">Reference proteome</keyword>
<accession>A0A9P0ECT0</accession>
<proteinExistence type="predicted"/>
<dbReference type="Pfam" id="PF13637">
    <property type="entry name" value="Ank_4"/>
    <property type="match status" value="1"/>
</dbReference>
<dbReference type="Proteomes" id="UP000775872">
    <property type="component" value="Unassembled WGS sequence"/>
</dbReference>
<evidence type="ECO:0000313" key="5">
    <source>
        <dbReference type="Proteomes" id="UP000775872"/>
    </source>
</evidence>
<sequence>MDQALTPNLNPSTSKSKAWQMTQATVDNSLLFIKFLVEHEGVDINGADYDGFAPEGCHYWAEHLRVPVIIAATLERFEIAIYLIERGAQVNARTPKTKETLLHKAAEKGNLEFLNHVLQLSGIEIDPLDSNGETPAVKATRANNRNAVETLLQHGASENIPLPIAVELGCTEIVRVLLDNGADPEQIGQGGRPLLYGAVQAGNGPLVEELLWAGAHDDPATRAYCPALTAAASQGQHSLVQRLLTKGWSPDGDGLDDEHLPPLHTALQYGFTSVATVLLKKGADVNMFDANGIPVVFYAAEFGNMDILEILKDRGADLGINVNGVTAEQKAAERGRTEAVDFFRREVHGPPNAH</sequence>
<name>A0A9P0ECT0_9HYPO</name>
<dbReference type="EMBL" id="CABFOC020000014">
    <property type="protein sequence ID" value="CAH0046419.1"/>
    <property type="molecule type" value="Genomic_DNA"/>
</dbReference>
<keyword evidence="1" id="KW-0677">Repeat</keyword>
<keyword evidence="2 3" id="KW-0040">ANK repeat</keyword>
<dbReference type="OrthoDB" id="366390at2759"/>
<protein>
    <submittedName>
        <fullName evidence="4">Uncharacterized protein</fullName>
    </submittedName>
</protein>
<feature type="repeat" description="ANK" evidence="3">
    <location>
        <begin position="157"/>
        <end position="189"/>
    </location>
</feature>
<evidence type="ECO:0000256" key="1">
    <source>
        <dbReference type="ARBA" id="ARBA00022737"/>
    </source>
</evidence>
<dbReference type="PROSITE" id="PS50088">
    <property type="entry name" value="ANK_REPEAT"/>
    <property type="match status" value="2"/>
</dbReference>
<gene>
    <name evidence="4" type="ORF">CSOL1703_00012153</name>
</gene>
<dbReference type="SMART" id="SM00248">
    <property type="entry name" value="ANK"/>
    <property type="match status" value="9"/>
</dbReference>
<evidence type="ECO:0000256" key="3">
    <source>
        <dbReference type="PROSITE-ProRule" id="PRU00023"/>
    </source>
</evidence>
<dbReference type="PANTHER" id="PTHR24198:SF165">
    <property type="entry name" value="ANKYRIN REPEAT-CONTAINING PROTEIN-RELATED"/>
    <property type="match status" value="1"/>
</dbReference>
<dbReference type="PANTHER" id="PTHR24198">
    <property type="entry name" value="ANKYRIN REPEAT AND PROTEIN KINASE DOMAIN-CONTAINING PROTEIN"/>
    <property type="match status" value="1"/>
</dbReference>
<comment type="caution">
    <text evidence="4">The sequence shown here is derived from an EMBL/GenBank/DDBJ whole genome shotgun (WGS) entry which is preliminary data.</text>
</comment>
<dbReference type="Gene3D" id="1.25.40.20">
    <property type="entry name" value="Ankyrin repeat-containing domain"/>
    <property type="match status" value="2"/>
</dbReference>
<dbReference type="SUPFAM" id="SSF48403">
    <property type="entry name" value="Ankyrin repeat"/>
    <property type="match status" value="1"/>
</dbReference>